<proteinExistence type="predicted"/>
<gene>
    <name evidence="1" type="ORF">M9Y10_039246</name>
</gene>
<organism evidence="1 2">
    <name type="scientific">Tritrichomonas musculus</name>
    <dbReference type="NCBI Taxonomy" id="1915356"/>
    <lineage>
        <taxon>Eukaryota</taxon>
        <taxon>Metamonada</taxon>
        <taxon>Parabasalia</taxon>
        <taxon>Tritrichomonadida</taxon>
        <taxon>Tritrichomonadidae</taxon>
        <taxon>Tritrichomonas</taxon>
    </lineage>
</organism>
<accession>A0ABR2KCJ0</accession>
<sequence length="116" mass="12398">MGGENAYGLNFDGTDDARLNLGEEFEYSPLDLFTPKFGSPFQVKGKTLSLSLSSTDLGLTVLDKTRININKNPSANISLCGCLISLNEGSPITISIGAALVFEFTGSSLLLNMLFK</sequence>
<name>A0ABR2KCJ0_9EUKA</name>
<keyword evidence="2" id="KW-1185">Reference proteome</keyword>
<protein>
    <submittedName>
        <fullName evidence="1">Uncharacterized protein</fullName>
    </submittedName>
</protein>
<evidence type="ECO:0000313" key="1">
    <source>
        <dbReference type="EMBL" id="KAK8888182.1"/>
    </source>
</evidence>
<dbReference type="Proteomes" id="UP001470230">
    <property type="component" value="Unassembled WGS sequence"/>
</dbReference>
<reference evidence="1 2" key="1">
    <citation type="submission" date="2024-04" db="EMBL/GenBank/DDBJ databases">
        <title>Tritrichomonas musculus Genome.</title>
        <authorList>
            <person name="Alves-Ferreira E."/>
            <person name="Grigg M."/>
            <person name="Lorenzi H."/>
            <person name="Galac M."/>
        </authorList>
    </citation>
    <scope>NUCLEOTIDE SEQUENCE [LARGE SCALE GENOMIC DNA]</scope>
    <source>
        <strain evidence="1 2">EAF2021</strain>
    </source>
</reference>
<comment type="caution">
    <text evidence="1">The sequence shown here is derived from an EMBL/GenBank/DDBJ whole genome shotgun (WGS) entry which is preliminary data.</text>
</comment>
<dbReference type="EMBL" id="JAPFFF010000006">
    <property type="protein sequence ID" value="KAK8888182.1"/>
    <property type="molecule type" value="Genomic_DNA"/>
</dbReference>
<evidence type="ECO:0000313" key="2">
    <source>
        <dbReference type="Proteomes" id="UP001470230"/>
    </source>
</evidence>